<gene>
    <name evidence="3" type="ORF">NEOLEDRAFT_1182538</name>
</gene>
<dbReference type="Proteomes" id="UP000076761">
    <property type="component" value="Unassembled WGS sequence"/>
</dbReference>
<dbReference type="InParanoid" id="A0A165P3M3"/>
<keyword evidence="2" id="KW-1133">Transmembrane helix</keyword>
<keyword evidence="2" id="KW-0812">Transmembrane</keyword>
<name>A0A165P3M3_9AGAM</name>
<evidence type="ECO:0000256" key="2">
    <source>
        <dbReference type="SAM" id="Phobius"/>
    </source>
</evidence>
<sequence>MAPTSTESIVFSSTTSLTPDYTLSSPPIPLAMSSPERLENLSTSEPNRSPLSYSLRVPSPVSDGNVEDMRTSDNASSTTSFIEASLILSPPSYTYMRLRDALDSALMAQEPTPSMSTNHLLPSPMNHAFPSENTWAHETGLHPNMFQLDGTWHHDQPLPIQRCPNLRLNALGHRAQHTAGTVMGWDTSQFSAPHSTAKFATNVNPATTLVVALNRTPRYQLWLSWKLSVILAITSLLGATTLLSLTIKAGMLLIQSAMGAIPVFMAMIKDQ</sequence>
<feature type="transmembrane region" description="Helical" evidence="2">
    <location>
        <begin position="249"/>
        <end position="268"/>
    </location>
</feature>
<proteinExistence type="predicted"/>
<evidence type="ECO:0000313" key="3">
    <source>
        <dbReference type="EMBL" id="KZT20470.1"/>
    </source>
</evidence>
<evidence type="ECO:0000256" key="1">
    <source>
        <dbReference type="SAM" id="MobiDB-lite"/>
    </source>
</evidence>
<dbReference type="AlphaFoldDB" id="A0A165P3M3"/>
<protein>
    <submittedName>
        <fullName evidence="3">Uncharacterized protein</fullName>
    </submittedName>
</protein>
<feature type="transmembrane region" description="Helical" evidence="2">
    <location>
        <begin position="223"/>
        <end position="243"/>
    </location>
</feature>
<organism evidence="3 4">
    <name type="scientific">Neolentinus lepideus HHB14362 ss-1</name>
    <dbReference type="NCBI Taxonomy" id="1314782"/>
    <lineage>
        <taxon>Eukaryota</taxon>
        <taxon>Fungi</taxon>
        <taxon>Dikarya</taxon>
        <taxon>Basidiomycota</taxon>
        <taxon>Agaricomycotina</taxon>
        <taxon>Agaricomycetes</taxon>
        <taxon>Gloeophyllales</taxon>
        <taxon>Gloeophyllaceae</taxon>
        <taxon>Neolentinus</taxon>
    </lineage>
</organism>
<feature type="region of interest" description="Disordered" evidence="1">
    <location>
        <begin position="22"/>
        <end position="76"/>
    </location>
</feature>
<keyword evidence="2" id="KW-0472">Membrane</keyword>
<accession>A0A165P3M3</accession>
<keyword evidence="4" id="KW-1185">Reference proteome</keyword>
<evidence type="ECO:0000313" key="4">
    <source>
        <dbReference type="Proteomes" id="UP000076761"/>
    </source>
</evidence>
<reference evidence="3 4" key="1">
    <citation type="journal article" date="2016" name="Mol. Biol. Evol.">
        <title>Comparative Genomics of Early-Diverging Mushroom-Forming Fungi Provides Insights into the Origins of Lignocellulose Decay Capabilities.</title>
        <authorList>
            <person name="Nagy L.G."/>
            <person name="Riley R."/>
            <person name="Tritt A."/>
            <person name="Adam C."/>
            <person name="Daum C."/>
            <person name="Floudas D."/>
            <person name="Sun H."/>
            <person name="Yadav J.S."/>
            <person name="Pangilinan J."/>
            <person name="Larsson K.H."/>
            <person name="Matsuura K."/>
            <person name="Barry K."/>
            <person name="Labutti K."/>
            <person name="Kuo R."/>
            <person name="Ohm R.A."/>
            <person name="Bhattacharya S.S."/>
            <person name="Shirouzu T."/>
            <person name="Yoshinaga Y."/>
            <person name="Martin F.M."/>
            <person name="Grigoriev I.V."/>
            <person name="Hibbett D.S."/>
        </authorList>
    </citation>
    <scope>NUCLEOTIDE SEQUENCE [LARGE SCALE GENOMIC DNA]</scope>
    <source>
        <strain evidence="3 4">HHB14362 ss-1</strain>
    </source>
</reference>
<feature type="compositionally biased region" description="Polar residues" evidence="1">
    <location>
        <begin position="40"/>
        <end position="52"/>
    </location>
</feature>
<dbReference type="EMBL" id="KV425620">
    <property type="protein sequence ID" value="KZT20470.1"/>
    <property type="molecule type" value="Genomic_DNA"/>
</dbReference>